<protein>
    <submittedName>
        <fullName evidence="2">Uncharacterized protein</fullName>
    </submittedName>
</protein>
<proteinExistence type="predicted"/>
<dbReference type="EMBL" id="GGEC01072467">
    <property type="protein sequence ID" value="MBX52951.1"/>
    <property type="molecule type" value="Transcribed_RNA"/>
</dbReference>
<sequence>MGKKRKHCQDREMLLGSGGASTKIQI</sequence>
<name>A0A2P2PE64_RHIMU</name>
<organism evidence="2">
    <name type="scientific">Rhizophora mucronata</name>
    <name type="common">Asiatic mangrove</name>
    <dbReference type="NCBI Taxonomy" id="61149"/>
    <lineage>
        <taxon>Eukaryota</taxon>
        <taxon>Viridiplantae</taxon>
        <taxon>Streptophyta</taxon>
        <taxon>Embryophyta</taxon>
        <taxon>Tracheophyta</taxon>
        <taxon>Spermatophyta</taxon>
        <taxon>Magnoliopsida</taxon>
        <taxon>eudicotyledons</taxon>
        <taxon>Gunneridae</taxon>
        <taxon>Pentapetalae</taxon>
        <taxon>rosids</taxon>
        <taxon>fabids</taxon>
        <taxon>Malpighiales</taxon>
        <taxon>Rhizophoraceae</taxon>
        <taxon>Rhizophora</taxon>
    </lineage>
</organism>
<dbReference type="AlphaFoldDB" id="A0A2P2PE64"/>
<accession>A0A2P2PE64</accession>
<reference evidence="2" key="1">
    <citation type="submission" date="2018-02" db="EMBL/GenBank/DDBJ databases">
        <title>Rhizophora mucronata_Transcriptome.</title>
        <authorList>
            <person name="Meera S.P."/>
            <person name="Sreeshan A."/>
            <person name="Augustine A."/>
        </authorList>
    </citation>
    <scope>NUCLEOTIDE SEQUENCE</scope>
    <source>
        <tissue evidence="2">Leaf</tissue>
    </source>
</reference>
<evidence type="ECO:0000256" key="1">
    <source>
        <dbReference type="SAM" id="MobiDB-lite"/>
    </source>
</evidence>
<feature type="region of interest" description="Disordered" evidence="1">
    <location>
        <begin position="1"/>
        <end position="26"/>
    </location>
</feature>
<evidence type="ECO:0000313" key="2">
    <source>
        <dbReference type="EMBL" id="MBX52951.1"/>
    </source>
</evidence>